<evidence type="ECO:0000256" key="1">
    <source>
        <dbReference type="ARBA" id="ARBA00006539"/>
    </source>
</evidence>
<dbReference type="OrthoDB" id="2162583at2"/>
<dbReference type="NCBIfam" id="NF033529">
    <property type="entry name" value="transpos_ISLre2"/>
    <property type="match status" value="1"/>
</dbReference>
<protein>
    <submittedName>
        <fullName evidence="2">Uncharacterized protein</fullName>
    </submittedName>
</protein>
<evidence type="ECO:0000313" key="3">
    <source>
        <dbReference type="Proteomes" id="UP000297597"/>
    </source>
</evidence>
<sequence>MNTALQLHTVADHLKESPWLQEKRVSTLLKSVLAGKTNFNTVEKELFTISREYLIQMLAAFLEHLDRLILNSAQREGWEVVEIRERTLETTLGVLRYPRRYYKKRTLSGAYAYTFLLDELLGIPPRVHVSPRLSEIAVMLAAEQTYRKAKETLETALGVRVSHETIHQDVQVAGEHLKKWDGETGLDGAGTRVVPLLIVEVDGAMIKRQRRHKSEQRRFELKTAVIYEGWEEGPNGRAKLINPTYFIYHGKGEEFWGALERHLSRLYDLDGCSRKIIAGDGSDWVREGADLLGAEYQYCRFHLKRDLVRLFGQNPQIRQKLQRIFKADDRVAFNIFLRTLLIEEKDDARKEKLRAFQSLINSVWEGIIDWRERNRPCPSPARGLGVIEPNVGHTIARRFKHQGSSWSVSGADNLGHVRCAKRNGNLIDILRLPGPPAPEKEPVRVQDSYWARRQTDGMAAKDPGDWVRASLPAAYGPNQKSRELALLISRLTSDWIF</sequence>
<dbReference type="RefSeq" id="WP_134214615.1">
    <property type="nucleotide sequence ID" value="NZ_QFFZ01000037.1"/>
</dbReference>
<gene>
    <name evidence="2" type="ORF">Pmgp_02825</name>
</gene>
<accession>A0A4Y7RLG2</accession>
<comment type="similarity">
    <text evidence="1">Belongs to the UPF0236 family.</text>
</comment>
<comment type="caution">
    <text evidence="2">The sequence shown here is derived from an EMBL/GenBank/DDBJ whole genome shotgun (WGS) entry which is preliminary data.</text>
</comment>
<dbReference type="EMBL" id="QFFZ01000037">
    <property type="protein sequence ID" value="TEB09824.1"/>
    <property type="molecule type" value="Genomic_DNA"/>
</dbReference>
<evidence type="ECO:0000313" key="2">
    <source>
        <dbReference type="EMBL" id="TEB09824.1"/>
    </source>
</evidence>
<dbReference type="InterPro" id="IPR009620">
    <property type="entry name" value="UPF0236"/>
</dbReference>
<dbReference type="Proteomes" id="UP000297597">
    <property type="component" value="Unassembled WGS sequence"/>
</dbReference>
<name>A0A4Y7RLG2_9FIRM</name>
<dbReference type="AlphaFoldDB" id="A0A4Y7RLG2"/>
<reference evidence="2 3" key="1">
    <citation type="journal article" date="2018" name="Environ. Microbiol.">
        <title>Novel energy conservation strategies and behaviour of Pelotomaculum schinkii driving syntrophic propionate catabolism.</title>
        <authorList>
            <person name="Hidalgo-Ahumada C.A.P."/>
            <person name="Nobu M.K."/>
            <person name="Narihiro T."/>
            <person name="Tamaki H."/>
            <person name="Liu W.T."/>
            <person name="Kamagata Y."/>
            <person name="Stams A.J.M."/>
            <person name="Imachi H."/>
            <person name="Sousa D.Z."/>
        </authorList>
    </citation>
    <scope>NUCLEOTIDE SEQUENCE [LARGE SCALE GENOMIC DNA]</scope>
    <source>
        <strain evidence="2 3">MGP</strain>
    </source>
</reference>
<keyword evidence="3" id="KW-1185">Reference proteome</keyword>
<organism evidence="2 3">
    <name type="scientific">Pelotomaculum propionicicum</name>
    <dbReference type="NCBI Taxonomy" id="258475"/>
    <lineage>
        <taxon>Bacteria</taxon>
        <taxon>Bacillati</taxon>
        <taxon>Bacillota</taxon>
        <taxon>Clostridia</taxon>
        <taxon>Eubacteriales</taxon>
        <taxon>Desulfotomaculaceae</taxon>
        <taxon>Pelotomaculum</taxon>
    </lineage>
</organism>
<dbReference type="Pfam" id="PF06782">
    <property type="entry name" value="UPF0236"/>
    <property type="match status" value="1"/>
</dbReference>
<proteinExistence type="inferred from homology"/>